<keyword evidence="9" id="KW-1185">Reference proteome</keyword>
<evidence type="ECO:0000256" key="3">
    <source>
        <dbReference type="ARBA" id="ARBA00022475"/>
    </source>
</evidence>
<dbReference type="PANTHER" id="PTHR30106:SF2">
    <property type="entry name" value="UPF0324 INNER MEMBRANE PROTEIN YEIH"/>
    <property type="match status" value="1"/>
</dbReference>
<feature type="transmembrane region" description="Helical" evidence="7">
    <location>
        <begin position="234"/>
        <end position="254"/>
    </location>
</feature>
<dbReference type="RefSeq" id="WP_113805419.1">
    <property type="nucleotide sequence ID" value="NZ_QOCW01000006.1"/>
</dbReference>
<dbReference type="OrthoDB" id="9811391at2"/>
<proteinExistence type="inferred from homology"/>
<feature type="transmembrane region" description="Helical" evidence="7">
    <location>
        <begin position="88"/>
        <end position="103"/>
    </location>
</feature>
<dbReference type="PANTHER" id="PTHR30106">
    <property type="entry name" value="INNER MEMBRANE PROTEIN YEIH-RELATED"/>
    <property type="match status" value="1"/>
</dbReference>
<feature type="transmembrane region" description="Helical" evidence="7">
    <location>
        <begin position="109"/>
        <end position="131"/>
    </location>
</feature>
<keyword evidence="3" id="KW-1003">Cell membrane</keyword>
<reference evidence="8 9" key="1">
    <citation type="submission" date="2018-07" db="EMBL/GenBank/DDBJ databases">
        <title>Lottiidibacillus patelloidae gen. nov., sp. nov., isolated from the intestinal tract of a marine limpet and the reclassification of B. taeanensis BH030017T, B. algicola KMM 3737T and B. hwajinpoensis SW-72T as genus Lottiidibacillus.</title>
        <authorList>
            <person name="Liu R."/>
            <person name="Huang Z."/>
        </authorList>
    </citation>
    <scope>NUCLEOTIDE SEQUENCE [LARGE SCALE GENOMIC DNA]</scope>
    <source>
        <strain evidence="8 9">BH030017</strain>
    </source>
</reference>
<protein>
    <submittedName>
        <fullName evidence="8">Putative sulfate exporter family transporter</fullName>
    </submittedName>
</protein>
<sequence length="353" mass="37014">MALQQVQQEKHVTAANSTTVEGLSHSKGFVRGLLLTLVLAIIAGQLAKLPFLSIMGIMILSILLGMSWKSVMSVPTGAAPGITFSSKILLRAGIILMGLRLNLEQIVNAGLSVFLIDVIVIAFTLVVMMSLGKALSIDKHLSALIAVGTAVCGAAAIVAVAPLIKGKKEYTALAVACIAILGTVGAILYILLYPLLGLNSYSYGVLVGATLHELAHVIAAAIPGGEVSSETALLVKLGRVALLIPVALILGFIFSRNDGTKTAEKKSFKDLPVPWFIFGFLAMSVVNTLQLLSASVTNALIFISIYLLSMAMAGLGLSINFGDFKKVGIKPVIVGILGFMALSLLSPFLLYLL</sequence>
<keyword evidence="5 7" id="KW-1133">Transmembrane helix</keyword>
<organism evidence="8 9">
    <name type="scientific">Bacillus taeanensis</name>
    <dbReference type="NCBI Taxonomy" id="273032"/>
    <lineage>
        <taxon>Bacteria</taxon>
        <taxon>Bacillati</taxon>
        <taxon>Bacillota</taxon>
        <taxon>Bacilli</taxon>
        <taxon>Bacillales</taxon>
        <taxon>Bacillaceae</taxon>
        <taxon>Bacillus</taxon>
    </lineage>
</organism>
<feature type="transmembrane region" description="Helical" evidence="7">
    <location>
        <begin position="299"/>
        <end position="320"/>
    </location>
</feature>
<evidence type="ECO:0000256" key="1">
    <source>
        <dbReference type="ARBA" id="ARBA00004651"/>
    </source>
</evidence>
<accession>A0A366XUR5</accession>
<dbReference type="Pfam" id="PF03601">
    <property type="entry name" value="Cons_hypoth698"/>
    <property type="match status" value="1"/>
</dbReference>
<dbReference type="GO" id="GO:0005886">
    <property type="term" value="C:plasma membrane"/>
    <property type="evidence" value="ECO:0007669"/>
    <property type="project" value="UniProtKB-SubCell"/>
</dbReference>
<feature type="transmembrane region" description="Helical" evidence="7">
    <location>
        <begin position="203"/>
        <end position="222"/>
    </location>
</feature>
<feature type="transmembrane region" description="Helical" evidence="7">
    <location>
        <begin position="275"/>
        <end position="293"/>
    </location>
</feature>
<gene>
    <name evidence="8" type="ORF">DS031_08025</name>
</gene>
<feature type="transmembrane region" description="Helical" evidence="7">
    <location>
        <begin position="170"/>
        <end position="191"/>
    </location>
</feature>
<comment type="caution">
    <text evidence="8">The sequence shown here is derived from an EMBL/GenBank/DDBJ whole genome shotgun (WGS) entry which is preliminary data.</text>
</comment>
<comment type="subcellular location">
    <subcellularLocation>
        <location evidence="1">Cell membrane</location>
        <topology evidence="1">Multi-pass membrane protein</topology>
    </subcellularLocation>
</comment>
<feature type="transmembrane region" description="Helical" evidence="7">
    <location>
        <begin position="143"/>
        <end position="164"/>
    </location>
</feature>
<evidence type="ECO:0000256" key="6">
    <source>
        <dbReference type="ARBA" id="ARBA00023136"/>
    </source>
</evidence>
<evidence type="ECO:0000256" key="4">
    <source>
        <dbReference type="ARBA" id="ARBA00022692"/>
    </source>
</evidence>
<keyword evidence="4 7" id="KW-0812">Transmembrane</keyword>
<name>A0A366XUR5_9BACI</name>
<dbReference type="InterPro" id="IPR018383">
    <property type="entry name" value="UPF0324_pro"/>
</dbReference>
<dbReference type="EMBL" id="QOCW01000006">
    <property type="protein sequence ID" value="RBW70130.1"/>
    <property type="molecule type" value="Genomic_DNA"/>
</dbReference>
<keyword evidence="6 7" id="KW-0472">Membrane</keyword>
<feature type="transmembrane region" description="Helical" evidence="7">
    <location>
        <begin position="332"/>
        <end position="352"/>
    </location>
</feature>
<dbReference type="AlphaFoldDB" id="A0A366XUR5"/>
<evidence type="ECO:0000256" key="5">
    <source>
        <dbReference type="ARBA" id="ARBA00022989"/>
    </source>
</evidence>
<evidence type="ECO:0000313" key="8">
    <source>
        <dbReference type="EMBL" id="RBW70130.1"/>
    </source>
</evidence>
<evidence type="ECO:0000313" key="9">
    <source>
        <dbReference type="Proteomes" id="UP000253314"/>
    </source>
</evidence>
<dbReference type="Proteomes" id="UP000253314">
    <property type="component" value="Unassembled WGS sequence"/>
</dbReference>
<comment type="similarity">
    <text evidence="2">Belongs to the UPF0324 family.</text>
</comment>
<evidence type="ECO:0000256" key="2">
    <source>
        <dbReference type="ARBA" id="ARBA00007977"/>
    </source>
</evidence>
<feature type="transmembrane region" description="Helical" evidence="7">
    <location>
        <begin position="51"/>
        <end position="68"/>
    </location>
</feature>
<evidence type="ECO:0000256" key="7">
    <source>
        <dbReference type="SAM" id="Phobius"/>
    </source>
</evidence>